<dbReference type="Pfam" id="PF01614">
    <property type="entry name" value="IclR_C"/>
    <property type="match status" value="1"/>
</dbReference>
<dbReference type="InterPro" id="IPR036390">
    <property type="entry name" value="WH_DNA-bd_sf"/>
</dbReference>
<feature type="region of interest" description="Disordered" evidence="4">
    <location>
        <begin position="1"/>
        <end position="22"/>
    </location>
</feature>
<dbReference type="Pfam" id="PF09339">
    <property type="entry name" value="HTH_IclR"/>
    <property type="match status" value="1"/>
</dbReference>
<dbReference type="InterPro" id="IPR036388">
    <property type="entry name" value="WH-like_DNA-bd_sf"/>
</dbReference>
<accession>A0ABU8VM71</accession>
<evidence type="ECO:0000256" key="1">
    <source>
        <dbReference type="ARBA" id="ARBA00023015"/>
    </source>
</evidence>
<dbReference type="SUPFAM" id="SSF55781">
    <property type="entry name" value="GAF domain-like"/>
    <property type="match status" value="1"/>
</dbReference>
<feature type="domain" description="HTH iclR-type" evidence="5">
    <location>
        <begin position="23"/>
        <end position="85"/>
    </location>
</feature>
<dbReference type="PANTHER" id="PTHR30136:SF35">
    <property type="entry name" value="HTH-TYPE TRANSCRIPTIONAL REGULATOR RV1719"/>
    <property type="match status" value="1"/>
</dbReference>
<dbReference type="Gene3D" id="1.10.10.10">
    <property type="entry name" value="Winged helix-like DNA-binding domain superfamily/Winged helix DNA-binding domain"/>
    <property type="match status" value="1"/>
</dbReference>
<dbReference type="SUPFAM" id="SSF46785">
    <property type="entry name" value="Winged helix' DNA-binding domain"/>
    <property type="match status" value="1"/>
</dbReference>
<dbReference type="InterPro" id="IPR005471">
    <property type="entry name" value="Tscrpt_reg_IclR_N"/>
</dbReference>
<dbReference type="InterPro" id="IPR013658">
    <property type="entry name" value="SGL"/>
</dbReference>
<evidence type="ECO:0000313" key="7">
    <source>
        <dbReference type="EMBL" id="MEJ8814725.1"/>
    </source>
</evidence>
<dbReference type="InterPro" id="IPR029016">
    <property type="entry name" value="GAF-like_dom_sf"/>
</dbReference>
<dbReference type="Gene3D" id="2.120.10.30">
    <property type="entry name" value="TolB, C-terminal domain"/>
    <property type="match status" value="1"/>
</dbReference>
<dbReference type="InterPro" id="IPR014757">
    <property type="entry name" value="Tscrpt_reg_IclR_C"/>
</dbReference>
<keyword evidence="3" id="KW-0804">Transcription</keyword>
<dbReference type="InterPro" id="IPR011991">
    <property type="entry name" value="ArsR-like_HTH"/>
</dbReference>
<organism evidence="7 8">
    <name type="scientific">Variovorax ureilyticus</name>
    <dbReference type="NCBI Taxonomy" id="1836198"/>
    <lineage>
        <taxon>Bacteria</taxon>
        <taxon>Pseudomonadati</taxon>
        <taxon>Pseudomonadota</taxon>
        <taxon>Betaproteobacteria</taxon>
        <taxon>Burkholderiales</taxon>
        <taxon>Comamonadaceae</taxon>
        <taxon>Variovorax</taxon>
    </lineage>
</organism>
<dbReference type="PANTHER" id="PTHR30136">
    <property type="entry name" value="HELIX-TURN-HELIX TRANSCRIPTIONAL REGULATOR, ICLR FAMILY"/>
    <property type="match status" value="1"/>
</dbReference>
<dbReference type="InterPro" id="IPR011042">
    <property type="entry name" value="6-blade_b-propeller_TolB-like"/>
</dbReference>
<evidence type="ECO:0000259" key="6">
    <source>
        <dbReference type="PROSITE" id="PS51078"/>
    </source>
</evidence>
<feature type="domain" description="IclR-ED" evidence="6">
    <location>
        <begin position="86"/>
        <end position="269"/>
    </location>
</feature>
<dbReference type="EMBL" id="JBBKZU010000014">
    <property type="protein sequence ID" value="MEJ8814725.1"/>
    <property type="molecule type" value="Genomic_DNA"/>
</dbReference>
<dbReference type="PROSITE" id="PS51077">
    <property type="entry name" value="HTH_ICLR"/>
    <property type="match status" value="1"/>
</dbReference>
<keyword evidence="2" id="KW-0238">DNA-binding</keyword>
<dbReference type="Pfam" id="PF08450">
    <property type="entry name" value="SGL"/>
    <property type="match status" value="1"/>
</dbReference>
<feature type="compositionally biased region" description="Polar residues" evidence="4">
    <location>
        <begin position="11"/>
        <end position="20"/>
    </location>
</feature>
<evidence type="ECO:0000256" key="4">
    <source>
        <dbReference type="SAM" id="MobiDB-lite"/>
    </source>
</evidence>
<proteinExistence type="predicted"/>
<evidence type="ECO:0000256" key="3">
    <source>
        <dbReference type="ARBA" id="ARBA00023163"/>
    </source>
</evidence>
<dbReference type="RefSeq" id="WP_340359953.1">
    <property type="nucleotide sequence ID" value="NZ_JBBKZU010000014.1"/>
</dbReference>
<dbReference type="SUPFAM" id="SSF63829">
    <property type="entry name" value="Calcium-dependent phosphotriesterase"/>
    <property type="match status" value="1"/>
</dbReference>
<keyword evidence="8" id="KW-1185">Reference proteome</keyword>
<evidence type="ECO:0000256" key="2">
    <source>
        <dbReference type="ARBA" id="ARBA00023125"/>
    </source>
</evidence>
<gene>
    <name evidence="7" type="ORF">WKW77_26880</name>
</gene>
<protein>
    <submittedName>
        <fullName evidence="7">IclR family transcriptional regulator C-terminal domain-containing protein</fullName>
    </submittedName>
</protein>
<dbReference type="SMART" id="SM00346">
    <property type="entry name" value="HTH_ICLR"/>
    <property type="match status" value="1"/>
</dbReference>
<dbReference type="Proteomes" id="UP001365846">
    <property type="component" value="Unassembled WGS sequence"/>
</dbReference>
<sequence length="538" mass="57304">MATRSAATYAPKSTRSAQSGDGTGALEKALDVLDAVGSSPRGLSQSEVAERLDLPRTTVYRLLATLINRGLLRRDPLRKVYCLGFRCFEMAKQAYAMPDLVAAAAAELRALRDLTGETTYLATLDGREVISLERCDGAHSQRSSAALGERKPLHCTSQGKAILSAMSDEARDAIVRELTLKPLTPLTITDRRRLHAELRITRARGYSIDDEEIVLGVRCVGAPVKDSAGEVRGAISVAGPAWRLTRERLELLGPEVAEAARRIGAQLSSTAPANNDSESTVRAILGPWAFHGAHPVVASDGTVYWADTLAPAVRVLDAQGDRELFGANAPIVALLRAEHGLIVVSEQGAIEWRSGQSTPHPWPEGMTLAACTGADRVIWVAVGLPEAGAAIGQLHPDGRLKIFWRIGEPVAALSCWGEDGSVFATAPQSGAILVMTPGQSGVKRLATVPRGSGRLGGLAFDDQGGIWTALCDGWSVVRFTLEGQLDRVIGLPVPCATDVAFRKHAGLRELVVTTQRQSVPIDTLSTAPLSGRLLVARI</sequence>
<name>A0ABU8VM71_9BURK</name>
<comment type="caution">
    <text evidence="7">The sequence shown here is derived from an EMBL/GenBank/DDBJ whole genome shotgun (WGS) entry which is preliminary data.</text>
</comment>
<dbReference type="CDD" id="cd00090">
    <property type="entry name" value="HTH_ARSR"/>
    <property type="match status" value="1"/>
</dbReference>
<keyword evidence="1" id="KW-0805">Transcription regulation</keyword>
<evidence type="ECO:0000313" key="8">
    <source>
        <dbReference type="Proteomes" id="UP001365846"/>
    </source>
</evidence>
<dbReference type="Gene3D" id="3.30.450.40">
    <property type="match status" value="1"/>
</dbReference>
<dbReference type="InterPro" id="IPR050707">
    <property type="entry name" value="HTH_MetabolicPath_Reg"/>
</dbReference>
<reference evidence="7 8" key="1">
    <citation type="submission" date="2024-03" db="EMBL/GenBank/DDBJ databases">
        <title>Novel species of the genus Variovorax.</title>
        <authorList>
            <person name="Liu Q."/>
            <person name="Xin Y.-H."/>
        </authorList>
    </citation>
    <scope>NUCLEOTIDE SEQUENCE [LARGE SCALE GENOMIC DNA]</scope>
    <source>
        <strain evidence="7 8">KACC 18899</strain>
    </source>
</reference>
<evidence type="ECO:0000259" key="5">
    <source>
        <dbReference type="PROSITE" id="PS51077"/>
    </source>
</evidence>
<dbReference type="PROSITE" id="PS51078">
    <property type="entry name" value="ICLR_ED"/>
    <property type="match status" value="1"/>
</dbReference>